<proteinExistence type="predicted"/>
<feature type="compositionally biased region" description="Basic and acidic residues" evidence="1">
    <location>
        <begin position="158"/>
        <end position="169"/>
    </location>
</feature>
<feature type="compositionally biased region" description="Basic and acidic residues" evidence="1">
    <location>
        <begin position="52"/>
        <end position="69"/>
    </location>
</feature>
<evidence type="ECO:0000313" key="3">
    <source>
        <dbReference type="Proteomes" id="UP000245678"/>
    </source>
</evidence>
<dbReference type="EMBL" id="QGHA01000012">
    <property type="protein sequence ID" value="PWK72557.1"/>
    <property type="molecule type" value="Genomic_DNA"/>
</dbReference>
<feature type="compositionally biased region" description="Basic and acidic residues" evidence="1">
    <location>
        <begin position="100"/>
        <end position="124"/>
    </location>
</feature>
<gene>
    <name evidence="2" type="ORF">LX99_04416</name>
</gene>
<evidence type="ECO:0000313" key="2">
    <source>
        <dbReference type="EMBL" id="PWK72557.1"/>
    </source>
</evidence>
<accession>A0A316H0B4</accession>
<protein>
    <submittedName>
        <fullName evidence="2">Uncharacterized protein</fullName>
    </submittedName>
</protein>
<organism evidence="2 3">
    <name type="scientific">Mucilaginibacter oryzae</name>
    <dbReference type="NCBI Taxonomy" id="468058"/>
    <lineage>
        <taxon>Bacteria</taxon>
        <taxon>Pseudomonadati</taxon>
        <taxon>Bacteroidota</taxon>
        <taxon>Sphingobacteriia</taxon>
        <taxon>Sphingobacteriales</taxon>
        <taxon>Sphingobacteriaceae</taxon>
        <taxon>Mucilaginibacter</taxon>
    </lineage>
</organism>
<name>A0A316H0B4_9SPHI</name>
<dbReference type="Proteomes" id="UP000245678">
    <property type="component" value="Unassembled WGS sequence"/>
</dbReference>
<feature type="region of interest" description="Disordered" evidence="1">
    <location>
        <begin position="81"/>
        <end position="194"/>
    </location>
</feature>
<dbReference type="RefSeq" id="WP_109609755.1">
    <property type="nucleotide sequence ID" value="NZ_QGHA01000012.1"/>
</dbReference>
<evidence type="ECO:0000256" key="1">
    <source>
        <dbReference type="SAM" id="MobiDB-lite"/>
    </source>
</evidence>
<feature type="region of interest" description="Disordered" evidence="1">
    <location>
        <begin position="38"/>
        <end position="69"/>
    </location>
</feature>
<feature type="compositionally biased region" description="Low complexity" evidence="1">
    <location>
        <begin position="125"/>
        <end position="136"/>
    </location>
</feature>
<comment type="caution">
    <text evidence="2">The sequence shown here is derived from an EMBL/GenBank/DDBJ whole genome shotgun (WGS) entry which is preliminary data.</text>
</comment>
<keyword evidence="3" id="KW-1185">Reference proteome</keyword>
<reference evidence="2 3" key="1">
    <citation type="submission" date="2018-05" db="EMBL/GenBank/DDBJ databases">
        <title>Genomic Encyclopedia of Archaeal and Bacterial Type Strains, Phase II (KMG-II): from individual species to whole genera.</title>
        <authorList>
            <person name="Goeker M."/>
        </authorList>
    </citation>
    <scope>NUCLEOTIDE SEQUENCE [LARGE SCALE GENOMIC DNA]</scope>
    <source>
        <strain evidence="2 3">DSM 19975</strain>
    </source>
</reference>
<feature type="compositionally biased region" description="Polar residues" evidence="1">
    <location>
        <begin position="144"/>
        <end position="157"/>
    </location>
</feature>
<dbReference type="AlphaFoldDB" id="A0A316H0B4"/>
<sequence length="194" mass="22796">MKDNEIKIPPFVQEYIDKLDGEGFADFVKISAQYQKEKEDYPGKFAEQSAHLNEHNRRTGQNRKLDYGDGLSRIDADYQKKAYQTAKQHGYKGPDPFQPADKDFTKQGKKFETMIDQARQRQQDQARQAQQQQENAQRQEKQSVETLKSQPSYQQNKPKVEFDDVDQRRTAFLAQLKHTREQQTGCQHDKEPER</sequence>